<dbReference type="GeneID" id="54782246"/>
<dbReference type="AlphaFoldDB" id="A0A642UQP5"/>
<keyword evidence="3" id="KW-1185">Reference proteome</keyword>
<accession>A0A642UQP5</accession>
<proteinExistence type="inferred from homology"/>
<dbReference type="GO" id="GO:0051750">
    <property type="term" value="F:delta(3,5)-delta(2,4)-dienoyl-CoA isomerase activity"/>
    <property type="evidence" value="ECO:0007669"/>
    <property type="project" value="TreeGrafter"/>
</dbReference>
<dbReference type="GO" id="GO:0005739">
    <property type="term" value="C:mitochondrion"/>
    <property type="evidence" value="ECO:0007669"/>
    <property type="project" value="TreeGrafter"/>
</dbReference>
<evidence type="ECO:0000313" key="3">
    <source>
        <dbReference type="Proteomes" id="UP000449547"/>
    </source>
</evidence>
<dbReference type="Pfam" id="PF00378">
    <property type="entry name" value="ECH_1"/>
    <property type="match status" value="1"/>
</dbReference>
<gene>
    <name evidence="2" type="ORF">DIURU_003595</name>
</gene>
<comment type="similarity">
    <text evidence="1">Belongs to the enoyl-CoA hydratase/isomerase family.</text>
</comment>
<dbReference type="SUPFAM" id="SSF52096">
    <property type="entry name" value="ClpP/crotonase"/>
    <property type="match status" value="1"/>
</dbReference>
<dbReference type="Gene3D" id="3.90.226.10">
    <property type="entry name" value="2-enoyl-CoA Hydratase, Chain A, domain 1"/>
    <property type="match status" value="1"/>
</dbReference>
<dbReference type="InterPro" id="IPR001753">
    <property type="entry name" value="Enoyl-CoA_hydra/iso"/>
</dbReference>
<reference evidence="2 3" key="1">
    <citation type="submission" date="2019-07" db="EMBL/GenBank/DDBJ databases">
        <title>Genome assembly of two rare yeast pathogens: Diutina rugosa and Trichomonascus ciferrii.</title>
        <authorList>
            <person name="Mixao V."/>
            <person name="Saus E."/>
            <person name="Hansen A."/>
            <person name="Lass-Flor C."/>
            <person name="Gabaldon T."/>
        </authorList>
    </citation>
    <scope>NUCLEOTIDE SEQUENCE [LARGE SCALE GENOMIC DNA]</scope>
    <source>
        <strain evidence="2 3">CBS 613</strain>
    </source>
</reference>
<dbReference type="CDD" id="cd06558">
    <property type="entry name" value="crotonase-like"/>
    <property type="match status" value="1"/>
</dbReference>
<dbReference type="OMA" id="FQEACWA"/>
<dbReference type="Proteomes" id="UP000449547">
    <property type="component" value="Unassembled WGS sequence"/>
</dbReference>
<dbReference type="InterPro" id="IPR045002">
    <property type="entry name" value="Ech1-like"/>
</dbReference>
<comment type="caution">
    <text evidence="2">The sequence shown here is derived from an EMBL/GenBank/DDBJ whole genome shotgun (WGS) entry which is preliminary data.</text>
</comment>
<protein>
    <submittedName>
        <fullName evidence="2">Uncharacterized protein</fullName>
    </submittedName>
</protein>
<evidence type="ECO:0000313" key="2">
    <source>
        <dbReference type="EMBL" id="KAA8901225.1"/>
    </source>
</evidence>
<dbReference type="EMBL" id="SWFT01000105">
    <property type="protein sequence ID" value="KAA8901225.1"/>
    <property type="molecule type" value="Genomic_DNA"/>
</dbReference>
<dbReference type="RefSeq" id="XP_034011848.1">
    <property type="nucleotide sequence ID" value="XM_034156374.1"/>
</dbReference>
<evidence type="ECO:0000256" key="1">
    <source>
        <dbReference type="ARBA" id="ARBA00005254"/>
    </source>
</evidence>
<dbReference type="PANTHER" id="PTHR43149">
    <property type="entry name" value="ENOYL-COA HYDRATASE"/>
    <property type="match status" value="1"/>
</dbReference>
<organism evidence="2 3">
    <name type="scientific">Diutina rugosa</name>
    <name type="common">Yeast</name>
    <name type="synonym">Candida rugosa</name>
    <dbReference type="NCBI Taxonomy" id="5481"/>
    <lineage>
        <taxon>Eukaryota</taxon>
        <taxon>Fungi</taxon>
        <taxon>Dikarya</taxon>
        <taxon>Ascomycota</taxon>
        <taxon>Saccharomycotina</taxon>
        <taxon>Pichiomycetes</taxon>
        <taxon>Debaryomycetaceae</taxon>
        <taxon>Diutina</taxon>
    </lineage>
</organism>
<dbReference type="OrthoDB" id="14970at2759"/>
<dbReference type="PANTHER" id="PTHR43149:SF1">
    <property type="entry name" value="DELTA(3,5)-DELTA(2,4)-DIENOYL-COA ISOMERASE, MITOCHONDRIAL"/>
    <property type="match status" value="1"/>
</dbReference>
<name>A0A642UQP5_DIURU</name>
<dbReference type="InterPro" id="IPR029045">
    <property type="entry name" value="ClpP/crotonase-like_dom_sf"/>
</dbReference>
<sequence length="272" mass="30271">MPFDAKFYEKFAHYKVEEIEEGFAHVQLNNAKTLNAFAEQDWQDYHEILTTLDADPDTNVILVSSTVVKAFTSGLNLKEAMSTMGNTSGSLADRQKHLYNHIRDFQYCIGTPTRIRTPTIGLLNGINYGLALDIAACFTIRVCTEDVKFSIREIKIGICADIGSLQRLPSVVGNKSLLSQYALTGEVWGHQQAVQLGFVSHVAKDLESGLQYCKDLGSDINTNRQWAIKGTKDHLQRMYDGSSVAQGLEDIAQYNSIHITGDFVNDMAKVKL</sequence>
<dbReference type="VEuPathDB" id="FungiDB:DIURU_003595"/>